<keyword evidence="1" id="KW-0808">Transferase</keyword>
<gene>
    <name evidence="1" type="ORF">FMUND_9</name>
</gene>
<dbReference type="AlphaFoldDB" id="A0A8H5Z920"/>
<dbReference type="EMBL" id="JAAOAN010000001">
    <property type="protein sequence ID" value="KAF5725251.1"/>
    <property type="molecule type" value="Genomic_DNA"/>
</dbReference>
<dbReference type="GO" id="GO:0003964">
    <property type="term" value="F:RNA-directed DNA polymerase activity"/>
    <property type="evidence" value="ECO:0007669"/>
    <property type="project" value="UniProtKB-KW"/>
</dbReference>
<accession>A0A8H5Z920</accession>
<evidence type="ECO:0000313" key="2">
    <source>
        <dbReference type="Proteomes" id="UP000544331"/>
    </source>
</evidence>
<dbReference type="Proteomes" id="UP000544331">
    <property type="component" value="Unassembled WGS sequence"/>
</dbReference>
<sequence>MAYTSSEHYSESPYPHYHAFQTSASSLLPPFYLDSVASAPVSASQDCTDIGFLPTLDVSTPSADPSFSTYPNHGSVPDPHLYYWPFWDPWSPWSPWEANYGFPYYQEYAGSYILPHQTAWETAPFASTQDALQHQSSLPYLPESASFGAEIIDLSFLPPDERYIVQLRLKNEKWKLIQAGYAKYWKPMTISGLAMKLGRIRKRNKLLEYIIPAKPHKRTRTSSTKYAISSHE</sequence>
<evidence type="ECO:0000313" key="1">
    <source>
        <dbReference type="EMBL" id="KAF5725251.1"/>
    </source>
</evidence>
<keyword evidence="1" id="KW-0548">Nucleotidyltransferase</keyword>
<protein>
    <submittedName>
        <fullName evidence="1">Reverse transcriptase rnase h</fullName>
    </submittedName>
</protein>
<reference evidence="1 2" key="1">
    <citation type="submission" date="2020-05" db="EMBL/GenBank/DDBJ databases">
        <title>Identification and distribution of gene clusters putatively required for synthesis of sphingolipid metabolism inhibitors in phylogenetically diverse species of the filamentous fungus Fusarium.</title>
        <authorList>
            <person name="Kim H.-S."/>
            <person name="Busman M."/>
            <person name="Brown D.W."/>
            <person name="Divon H."/>
            <person name="Uhlig S."/>
            <person name="Proctor R.H."/>
        </authorList>
    </citation>
    <scope>NUCLEOTIDE SEQUENCE [LARGE SCALE GENOMIC DNA]</scope>
    <source>
        <strain evidence="1 2">NRRL 66235</strain>
    </source>
</reference>
<dbReference type="OrthoDB" id="5000174at2759"/>
<keyword evidence="2" id="KW-1185">Reference proteome</keyword>
<proteinExistence type="predicted"/>
<organism evidence="1 2">
    <name type="scientific">Fusarium mundagurra</name>
    <dbReference type="NCBI Taxonomy" id="1567541"/>
    <lineage>
        <taxon>Eukaryota</taxon>
        <taxon>Fungi</taxon>
        <taxon>Dikarya</taxon>
        <taxon>Ascomycota</taxon>
        <taxon>Pezizomycotina</taxon>
        <taxon>Sordariomycetes</taxon>
        <taxon>Hypocreomycetidae</taxon>
        <taxon>Hypocreales</taxon>
        <taxon>Nectriaceae</taxon>
        <taxon>Fusarium</taxon>
        <taxon>Fusarium fujikuroi species complex</taxon>
    </lineage>
</organism>
<name>A0A8H5Z920_9HYPO</name>
<comment type="caution">
    <text evidence="1">The sequence shown here is derived from an EMBL/GenBank/DDBJ whole genome shotgun (WGS) entry which is preliminary data.</text>
</comment>
<keyword evidence="1" id="KW-0695">RNA-directed DNA polymerase</keyword>